<evidence type="ECO:0000313" key="1">
    <source>
        <dbReference type="EMBL" id="AMN34353.1"/>
    </source>
</evidence>
<dbReference type="PATRIC" id="fig|1502.177.peg.137"/>
<proteinExistence type="predicted"/>
<evidence type="ECO:0000313" key="2">
    <source>
        <dbReference type="Proteomes" id="UP000070260"/>
    </source>
</evidence>
<accession>A0A127EEJ0</accession>
<dbReference type="AlphaFoldDB" id="A0A127EEJ0"/>
<gene>
    <name evidence="1" type="ORF">JFP838_00800</name>
</gene>
<dbReference type="EMBL" id="CP010994">
    <property type="protein sequence ID" value="AMN34353.1"/>
    <property type="molecule type" value="Genomic_DNA"/>
</dbReference>
<reference evidence="1 2" key="1">
    <citation type="journal article" date="2016" name="PLoS ONE">
        <title>Plasmid Characterization and Chromosome Analysis of Two netF+ Clostridium perfringens Isolates Associated with Foal and Canine Necrotizing Enteritis.</title>
        <authorList>
            <person name="Mehdizadeh Gohari I."/>
            <person name="Kropinski A.M."/>
            <person name="Weese S.J."/>
            <person name="Parreira V.R."/>
            <person name="Whitehead A.E."/>
            <person name="Boerlin P."/>
            <person name="Prescott J.F."/>
        </authorList>
    </citation>
    <scope>NUCLEOTIDE SEQUENCE [LARGE SCALE GENOMIC DNA]</scope>
    <source>
        <strain evidence="1 2">JP838</strain>
    </source>
</reference>
<sequence length="69" mass="8231">MYTLVYRLKALKVYVFANILEYLLFYKGSFNRLLKKIVLENLIVLVLNISKFKGEILLYKVHIDNSIYN</sequence>
<name>A0A127EEJ0_CLOPF</name>
<protein>
    <submittedName>
        <fullName evidence="1">Uncharacterized protein</fullName>
    </submittedName>
</protein>
<organism evidence="1 2">
    <name type="scientific">Clostridium perfringens</name>
    <dbReference type="NCBI Taxonomy" id="1502"/>
    <lineage>
        <taxon>Bacteria</taxon>
        <taxon>Bacillati</taxon>
        <taxon>Bacillota</taxon>
        <taxon>Clostridia</taxon>
        <taxon>Eubacteriales</taxon>
        <taxon>Clostridiaceae</taxon>
        <taxon>Clostridium</taxon>
    </lineage>
</organism>
<dbReference type="Proteomes" id="UP000070260">
    <property type="component" value="Chromosome"/>
</dbReference>
<dbReference type="RefSeq" id="WP_061426108.1">
    <property type="nucleotide sequence ID" value="NZ_CP010994.1"/>
</dbReference>